<dbReference type="EMBL" id="FZTC01000014">
    <property type="protein sequence ID" value="SNU33814.1"/>
    <property type="molecule type" value="Genomic_DNA"/>
</dbReference>
<evidence type="ECO:0000313" key="12">
    <source>
        <dbReference type="Proteomes" id="UP000220639"/>
    </source>
</evidence>
<dbReference type="PROSITE" id="PS01142">
    <property type="entry name" value="T2SP_N"/>
    <property type="match status" value="1"/>
</dbReference>
<evidence type="ECO:0000256" key="4">
    <source>
        <dbReference type="ARBA" id="ARBA00022448"/>
    </source>
</evidence>
<dbReference type="Proteomes" id="UP000220639">
    <property type="component" value="Unassembled WGS sequence"/>
</dbReference>
<name>A0A285AYQ1_9ENTR</name>
<dbReference type="InterPro" id="IPR000645">
    <property type="entry name" value="T2SS_GspN_CS"/>
</dbReference>
<accession>A0A285AYQ1</accession>
<gene>
    <name evidence="11" type="primary">pulN</name>
    <name evidence="11" type="ORF">KOSB73_210308</name>
</gene>
<comment type="similarity">
    <text evidence="2">Belongs to the GSP N family.</text>
</comment>
<evidence type="ECO:0000256" key="9">
    <source>
        <dbReference type="ARBA" id="ARBA00023136"/>
    </source>
</evidence>
<dbReference type="AlphaFoldDB" id="A0A285AYQ1"/>
<dbReference type="GO" id="GO:0005886">
    <property type="term" value="C:plasma membrane"/>
    <property type="evidence" value="ECO:0007669"/>
    <property type="project" value="UniProtKB-SubCell"/>
</dbReference>
<keyword evidence="6" id="KW-0997">Cell inner membrane</keyword>
<evidence type="ECO:0000256" key="6">
    <source>
        <dbReference type="ARBA" id="ARBA00022519"/>
    </source>
</evidence>
<dbReference type="GO" id="GO:0015628">
    <property type="term" value="P:protein secretion by the type II secretion system"/>
    <property type="evidence" value="ECO:0007669"/>
    <property type="project" value="InterPro"/>
</dbReference>
<evidence type="ECO:0000256" key="2">
    <source>
        <dbReference type="ARBA" id="ARBA00007208"/>
    </source>
</evidence>
<sequence>MKNRLTIGLLLAAIYLFWLLLSAPARLLALALPDGARLAQTSGTLWKGEALQASWRGVELAYLRWEFGFSTWLPGWHIRFNDPSGLRGQAWLHGLNEFVVREGRLVIPARLISQRLALGMPLEARGQLALTLPEASFNANGCRRIAASAVQWQDAALSSPAGLLELAQVNGKLSCTPAGALAVALTQDSHQLSLTGQGVLTPDGRYTFNGTLQPRQAAPALLTLLVAQNGRKDEQGRIPWRWQGEWLSEEKK</sequence>
<protein>
    <recommendedName>
        <fullName evidence="3">Type II secretion system protein N</fullName>
    </recommendedName>
    <alternativeName>
        <fullName evidence="10">General secretion pathway protein N</fullName>
    </alternativeName>
</protein>
<keyword evidence="9" id="KW-0472">Membrane</keyword>
<evidence type="ECO:0000256" key="10">
    <source>
        <dbReference type="ARBA" id="ARBA00030772"/>
    </source>
</evidence>
<evidence type="ECO:0000256" key="7">
    <source>
        <dbReference type="ARBA" id="ARBA00022692"/>
    </source>
</evidence>
<proteinExistence type="inferred from homology"/>
<dbReference type="GO" id="GO:0015627">
    <property type="term" value="C:type II protein secretion system complex"/>
    <property type="evidence" value="ECO:0007669"/>
    <property type="project" value="InterPro"/>
</dbReference>
<dbReference type="RefSeq" id="WP_098140343.1">
    <property type="nucleotide sequence ID" value="NZ_CBCSJA010000008.1"/>
</dbReference>
<evidence type="ECO:0000313" key="11">
    <source>
        <dbReference type="EMBL" id="SNU33814.1"/>
    </source>
</evidence>
<keyword evidence="7" id="KW-0812">Transmembrane</keyword>
<evidence type="ECO:0000256" key="5">
    <source>
        <dbReference type="ARBA" id="ARBA00022475"/>
    </source>
</evidence>
<dbReference type="InterPro" id="IPR022792">
    <property type="entry name" value="T2SS_protein-GspN"/>
</dbReference>
<evidence type="ECO:0000256" key="3">
    <source>
        <dbReference type="ARBA" id="ARBA00021563"/>
    </source>
</evidence>
<dbReference type="Pfam" id="PF01203">
    <property type="entry name" value="T2SSN"/>
    <property type="match status" value="1"/>
</dbReference>
<keyword evidence="8" id="KW-0653">Protein transport</keyword>
<keyword evidence="4" id="KW-0813">Transport</keyword>
<keyword evidence="5" id="KW-1003">Cell membrane</keyword>
<evidence type="ECO:0000256" key="8">
    <source>
        <dbReference type="ARBA" id="ARBA00022927"/>
    </source>
</evidence>
<evidence type="ECO:0000256" key="1">
    <source>
        <dbReference type="ARBA" id="ARBA00004533"/>
    </source>
</evidence>
<comment type="subcellular location">
    <subcellularLocation>
        <location evidence="1">Cell inner membrane</location>
    </subcellularLocation>
</comment>
<organism evidence="11 12">
    <name type="scientific">Klebsiella grimontii</name>
    <dbReference type="NCBI Taxonomy" id="2058152"/>
    <lineage>
        <taxon>Bacteria</taxon>
        <taxon>Pseudomonadati</taxon>
        <taxon>Pseudomonadota</taxon>
        <taxon>Gammaproteobacteria</taxon>
        <taxon>Enterobacterales</taxon>
        <taxon>Enterobacteriaceae</taxon>
        <taxon>Klebsiella/Raoultella group</taxon>
        <taxon>Klebsiella</taxon>
    </lineage>
</organism>
<reference evidence="12" key="1">
    <citation type="submission" date="2017-08" db="EMBL/GenBank/DDBJ databases">
        <authorList>
            <person name="Brisse S."/>
        </authorList>
    </citation>
    <scope>NUCLEOTIDE SEQUENCE [LARGE SCALE GENOMIC DNA]</scope>
    <source>
        <strain evidence="12">06D021</strain>
    </source>
</reference>